<reference evidence="2 3" key="1">
    <citation type="submission" date="2017-03" db="EMBL/GenBank/DDBJ databases">
        <title>Complete genome sequence of Candidatus 'Thiodictyon syntrophicum' sp. nov. strain Cad16T, a photolithoautotroph purple sulfur bacterium isolated from an alpine meromictic lake.</title>
        <authorList>
            <person name="Luedin S.M."/>
            <person name="Pothier J.F."/>
            <person name="Danza F."/>
            <person name="Storelli N."/>
            <person name="Wittwer M."/>
            <person name="Tonolla M."/>
        </authorList>
    </citation>
    <scope>NUCLEOTIDE SEQUENCE [LARGE SCALE GENOMIC DNA]</scope>
    <source>
        <strain evidence="2 3">Cad16T</strain>
    </source>
</reference>
<keyword evidence="1" id="KW-0472">Membrane</keyword>
<keyword evidence="3" id="KW-1185">Reference proteome</keyword>
<dbReference type="Proteomes" id="UP000232638">
    <property type="component" value="Chromosome"/>
</dbReference>
<dbReference type="GO" id="GO:0015385">
    <property type="term" value="F:sodium:proton antiporter activity"/>
    <property type="evidence" value="ECO:0007669"/>
    <property type="project" value="TreeGrafter"/>
</dbReference>
<keyword evidence="1" id="KW-1133">Transmembrane helix</keyword>
<name>A0A2K8UAG2_9GAMM</name>
<dbReference type="NCBIfam" id="TIGR01300">
    <property type="entry name" value="CPA3_mnhG_phaG"/>
    <property type="match status" value="1"/>
</dbReference>
<feature type="transmembrane region" description="Helical" evidence="1">
    <location>
        <begin position="6"/>
        <end position="25"/>
    </location>
</feature>
<proteinExistence type="predicted"/>
<dbReference type="KEGG" id="tsy:THSYN_14590"/>
<dbReference type="PANTHER" id="PTHR34703">
    <property type="entry name" value="ANTIPORTER SUBUNIT MNHG2-RELATED"/>
    <property type="match status" value="1"/>
</dbReference>
<evidence type="ECO:0000313" key="3">
    <source>
        <dbReference type="Proteomes" id="UP000232638"/>
    </source>
</evidence>
<dbReference type="AlphaFoldDB" id="A0A2K8UAG2"/>
<dbReference type="InterPro" id="IPR005133">
    <property type="entry name" value="PhaG_MnhG_YufB"/>
</dbReference>
<dbReference type="NCBIfam" id="NF009316">
    <property type="entry name" value="PRK12674.1-5"/>
    <property type="match status" value="1"/>
</dbReference>
<accession>A0A2K8UAG2</accession>
<dbReference type="OrthoDB" id="9813804at2"/>
<dbReference type="EMBL" id="CP020370">
    <property type="protein sequence ID" value="AUB82051.1"/>
    <property type="molecule type" value="Genomic_DNA"/>
</dbReference>
<dbReference type="RefSeq" id="WP_100919801.1">
    <property type="nucleotide sequence ID" value="NZ_CP020370.1"/>
</dbReference>
<feature type="transmembrane region" description="Helical" evidence="1">
    <location>
        <begin position="37"/>
        <end position="56"/>
    </location>
</feature>
<evidence type="ECO:0000256" key="1">
    <source>
        <dbReference type="SAM" id="Phobius"/>
    </source>
</evidence>
<protein>
    <submittedName>
        <fullName evidence="2">Na+/H+ antiporter subunit G</fullName>
    </submittedName>
</protein>
<dbReference type="PANTHER" id="PTHR34703:SF1">
    <property type="entry name" value="ANTIPORTER SUBUNIT MNHG2-RELATED"/>
    <property type="match status" value="1"/>
</dbReference>
<organism evidence="2 3">
    <name type="scientific">Candidatus Thiodictyon syntrophicum</name>
    <dbReference type="NCBI Taxonomy" id="1166950"/>
    <lineage>
        <taxon>Bacteria</taxon>
        <taxon>Pseudomonadati</taxon>
        <taxon>Pseudomonadota</taxon>
        <taxon>Gammaproteobacteria</taxon>
        <taxon>Chromatiales</taxon>
        <taxon>Chromatiaceae</taxon>
        <taxon>Thiodictyon</taxon>
    </lineage>
</organism>
<dbReference type="Pfam" id="PF03334">
    <property type="entry name" value="PhaG_MnhG_YufB"/>
    <property type="match status" value="1"/>
</dbReference>
<evidence type="ECO:0000313" key="2">
    <source>
        <dbReference type="EMBL" id="AUB82051.1"/>
    </source>
</evidence>
<feature type="transmembrane region" description="Helical" evidence="1">
    <location>
        <begin position="68"/>
        <end position="86"/>
    </location>
</feature>
<dbReference type="NCBIfam" id="NF009314">
    <property type="entry name" value="PRK12674.1-2"/>
    <property type="match status" value="1"/>
</dbReference>
<keyword evidence="1" id="KW-0812">Transmembrane</keyword>
<gene>
    <name evidence="2" type="ORF">THSYN_14590</name>
</gene>
<sequence length="112" mass="11757">MIELLVSILILAGALFTFIGALGLLRLPDFYTRLHAPTKATTLGVGSLLLASALWFSTRGTGLSLHEVLVTLFLFITAPVSAHLLAKAALHLRLKSLAALQGEPVPPGGDST</sequence>